<keyword evidence="7" id="KW-1185">Reference proteome</keyword>
<reference evidence="6" key="1">
    <citation type="submission" date="2023-07" db="EMBL/GenBank/DDBJ databases">
        <title>Gilvimarinus algae sp. nov., isolated from the surface of Kelp.</title>
        <authorList>
            <person name="Sun Y.Y."/>
            <person name="Gong Y."/>
            <person name="Du Z.J."/>
        </authorList>
    </citation>
    <scope>NUCLEOTIDE SEQUENCE</scope>
    <source>
        <strain evidence="6">SDUM040014</strain>
    </source>
</reference>
<protein>
    <recommendedName>
        <fullName evidence="4">tRNA pseudouridine synthase D</fullName>
        <ecNumber evidence="4">5.4.99.27</ecNumber>
    </recommendedName>
    <alternativeName>
        <fullName evidence="4">tRNA pseudouridine(13) synthase</fullName>
    </alternativeName>
    <alternativeName>
        <fullName evidence="4">tRNA pseudouridylate synthase D</fullName>
    </alternativeName>
    <alternativeName>
        <fullName evidence="4">tRNA-uridine isomerase D</fullName>
    </alternativeName>
</protein>
<dbReference type="Pfam" id="PF01142">
    <property type="entry name" value="TruD"/>
    <property type="match status" value="1"/>
</dbReference>
<dbReference type="Gene3D" id="3.30.2350.20">
    <property type="entry name" value="TruD, catalytic domain"/>
    <property type="match status" value="2"/>
</dbReference>
<evidence type="ECO:0000256" key="4">
    <source>
        <dbReference type="HAMAP-Rule" id="MF_01082"/>
    </source>
</evidence>
<evidence type="ECO:0000256" key="1">
    <source>
        <dbReference type="ARBA" id="ARBA00007953"/>
    </source>
</evidence>
<dbReference type="SUPFAM" id="SSF55120">
    <property type="entry name" value="Pseudouridine synthase"/>
    <property type="match status" value="1"/>
</dbReference>
<dbReference type="CDD" id="cd02575">
    <property type="entry name" value="PseudoU_synth_EcTruD"/>
    <property type="match status" value="1"/>
</dbReference>
<feature type="active site" description="Nucleophile" evidence="4">
    <location>
        <position position="81"/>
    </location>
</feature>
<dbReference type="InterPro" id="IPR020119">
    <property type="entry name" value="PsdUridine_synth_TruD_CS"/>
</dbReference>
<proteinExistence type="inferred from homology"/>
<keyword evidence="2 4" id="KW-0819">tRNA processing</keyword>
<gene>
    <name evidence="4" type="primary">truD</name>
    <name evidence="6" type="ORF">QWI16_17540</name>
</gene>
<dbReference type="InterPro" id="IPR042214">
    <property type="entry name" value="TruD_catalytic"/>
</dbReference>
<name>A0ABT8TIR5_9GAMM</name>
<evidence type="ECO:0000313" key="7">
    <source>
        <dbReference type="Proteomes" id="UP001168380"/>
    </source>
</evidence>
<comment type="caution">
    <text evidence="6">The sequence shown here is derived from an EMBL/GenBank/DDBJ whole genome shotgun (WGS) entry which is preliminary data.</text>
</comment>
<dbReference type="InterPro" id="IPR001656">
    <property type="entry name" value="PsdUridine_synth_TruD"/>
</dbReference>
<dbReference type="InterPro" id="IPR011760">
    <property type="entry name" value="PsdUridine_synth_TruD_insert"/>
</dbReference>
<comment type="similarity">
    <text evidence="1 4">Belongs to the pseudouridine synthase TruD family.</text>
</comment>
<dbReference type="RefSeq" id="WP_302715175.1">
    <property type="nucleotide sequence ID" value="NZ_JAULRT010000062.1"/>
</dbReference>
<evidence type="ECO:0000256" key="3">
    <source>
        <dbReference type="ARBA" id="ARBA00023235"/>
    </source>
</evidence>
<organism evidence="6 7">
    <name type="scientific">Gilvimarinus algae</name>
    <dbReference type="NCBI Taxonomy" id="3058037"/>
    <lineage>
        <taxon>Bacteria</taxon>
        <taxon>Pseudomonadati</taxon>
        <taxon>Pseudomonadota</taxon>
        <taxon>Gammaproteobacteria</taxon>
        <taxon>Cellvibrionales</taxon>
        <taxon>Cellvibrionaceae</taxon>
        <taxon>Gilvimarinus</taxon>
    </lineage>
</organism>
<comment type="function">
    <text evidence="4">Responsible for synthesis of pseudouridine from uracil-13 in transfer RNAs.</text>
</comment>
<feature type="domain" description="TRUD" evidence="5">
    <location>
        <begin position="157"/>
        <end position="280"/>
    </location>
</feature>
<dbReference type="Proteomes" id="UP001168380">
    <property type="component" value="Unassembled WGS sequence"/>
</dbReference>
<dbReference type="PANTHER" id="PTHR47811">
    <property type="entry name" value="TRNA PSEUDOURIDINE SYNTHASE D"/>
    <property type="match status" value="1"/>
</dbReference>
<dbReference type="HAMAP" id="MF_01082">
    <property type="entry name" value="TruD"/>
    <property type="match status" value="1"/>
</dbReference>
<dbReference type="PROSITE" id="PS50984">
    <property type="entry name" value="TRUD"/>
    <property type="match status" value="1"/>
</dbReference>
<dbReference type="InterPro" id="IPR020103">
    <property type="entry name" value="PsdUridine_synth_cat_dom_sf"/>
</dbReference>
<dbReference type="EMBL" id="JAULRT010000062">
    <property type="protein sequence ID" value="MDO3383989.1"/>
    <property type="molecule type" value="Genomic_DNA"/>
</dbReference>
<dbReference type="InterPro" id="IPR050170">
    <property type="entry name" value="TruD_pseudoU_synthase"/>
</dbReference>
<keyword evidence="3 4" id="KW-0413">Isomerase</keyword>
<dbReference type="PROSITE" id="PS01268">
    <property type="entry name" value="UPF0024"/>
    <property type="match status" value="1"/>
</dbReference>
<accession>A0ABT8TIR5</accession>
<evidence type="ECO:0000259" key="5">
    <source>
        <dbReference type="PROSITE" id="PS50984"/>
    </source>
</evidence>
<evidence type="ECO:0000256" key="2">
    <source>
        <dbReference type="ARBA" id="ARBA00022694"/>
    </source>
</evidence>
<evidence type="ECO:0000313" key="6">
    <source>
        <dbReference type="EMBL" id="MDO3383989.1"/>
    </source>
</evidence>
<comment type="catalytic activity">
    <reaction evidence="4">
        <text>uridine(13) in tRNA = pseudouridine(13) in tRNA</text>
        <dbReference type="Rhea" id="RHEA:42540"/>
        <dbReference type="Rhea" id="RHEA-COMP:10105"/>
        <dbReference type="Rhea" id="RHEA-COMP:10106"/>
        <dbReference type="ChEBI" id="CHEBI:65314"/>
        <dbReference type="ChEBI" id="CHEBI:65315"/>
        <dbReference type="EC" id="5.4.99.27"/>
    </reaction>
</comment>
<dbReference type="EC" id="5.4.99.27" evidence="4"/>
<dbReference type="PANTHER" id="PTHR47811:SF1">
    <property type="entry name" value="TRNA PSEUDOURIDINE SYNTHASE D"/>
    <property type="match status" value="1"/>
</dbReference>
<sequence>MTSFDLNFPCAFGAPVGTAGFRVANEDFFVDEALGFVPEGAGEHVLLQLEKNGDNTPWLARQIARLAGVESRDVGYCGLKDRHGVTRQWFSVYLPKGDEPDWSALNSDTVTLLQSARHRQKLRRGQHQCNRFRIRLRDIDGERSALDEKLSRIAERGVPNYFGEQRFGLDGGNLEAAERMLVAGSKIKNREKRSMVLSAARSWLFNQVLAARVVRGDWAQRLPGDPLEGVYPSGPLWGRGRSLASDDTRQLETEVLNTWQSWCEPLEFTGLTQQRRSLVNVPEALSWAYDGADLELRFSLTTGAYATALVRELVHPRSGT</sequence>